<proteinExistence type="predicted"/>
<sequence>MCQNALIYRFTPVTDSCNRGKFLKKGVLTQPHYNRTDFLDSLFFFKKSNLLLLFNILRPTSLSQFLSPPKHIMY</sequence>
<name>A0A4S2DDM8_9BACE</name>
<reference evidence="1 2" key="1">
    <citation type="submission" date="2019-04" db="EMBL/GenBank/DDBJ databases">
        <title>Microbes associate with the intestines of laboratory mice.</title>
        <authorList>
            <person name="Navarre W."/>
            <person name="Wong E."/>
            <person name="Huang K."/>
            <person name="Tropini C."/>
            <person name="Ng K."/>
            <person name="Yu B."/>
        </authorList>
    </citation>
    <scope>NUCLEOTIDE SEQUENCE [LARGE SCALE GENOMIC DNA]</scope>
    <source>
        <strain evidence="1 2">NM63_1-25</strain>
    </source>
</reference>
<evidence type="ECO:0000313" key="1">
    <source>
        <dbReference type="EMBL" id="TGY39011.1"/>
    </source>
</evidence>
<organism evidence="1 2">
    <name type="scientific">Bacteroides caecimuris</name>
    <dbReference type="NCBI Taxonomy" id="1796613"/>
    <lineage>
        <taxon>Bacteria</taxon>
        <taxon>Pseudomonadati</taxon>
        <taxon>Bacteroidota</taxon>
        <taxon>Bacteroidia</taxon>
        <taxon>Bacteroidales</taxon>
        <taxon>Bacteroidaceae</taxon>
        <taxon>Bacteroides</taxon>
    </lineage>
</organism>
<dbReference type="AlphaFoldDB" id="A0A4S2DDM8"/>
<evidence type="ECO:0000313" key="2">
    <source>
        <dbReference type="Proteomes" id="UP000309566"/>
    </source>
</evidence>
<comment type="caution">
    <text evidence="1">The sequence shown here is derived from an EMBL/GenBank/DDBJ whole genome shotgun (WGS) entry which is preliminary data.</text>
</comment>
<gene>
    <name evidence="1" type="ORF">E5353_05335</name>
</gene>
<dbReference type="Proteomes" id="UP000309566">
    <property type="component" value="Unassembled WGS sequence"/>
</dbReference>
<dbReference type="EMBL" id="SRYX01000014">
    <property type="protein sequence ID" value="TGY39011.1"/>
    <property type="molecule type" value="Genomic_DNA"/>
</dbReference>
<accession>A0A4S2DDM8</accession>
<protein>
    <submittedName>
        <fullName evidence="1">Uncharacterized protein</fullName>
    </submittedName>
</protein>